<dbReference type="AlphaFoldDB" id="A0AA89C4C8"/>
<feature type="transmembrane region" description="Helical" evidence="1">
    <location>
        <begin position="350"/>
        <end position="372"/>
    </location>
</feature>
<name>A0AA89C4C8_PINIB</name>
<accession>A0AA89C4C8</accession>
<dbReference type="SUPFAM" id="SSF103473">
    <property type="entry name" value="MFS general substrate transporter"/>
    <property type="match status" value="1"/>
</dbReference>
<keyword evidence="1" id="KW-0472">Membrane</keyword>
<dbReference type="Gene3D" id="1.20.1250.20">
    <property type="entry name" value="MFS general substrate transporter like domains"/>
    <property type="match status" value="1"/>
</dbReference>
<keyword evidence="3" id="KW-1185">Reference proteome</keyword>
<keyword evidence="1" id="KW-1133">Transmembrane helix</keyword>
<dbReference type="GO" id="GO:0022857">
    <property type="term" value="F:transmembrane transporter activity"/>
    <property type="evidence" value="ECO:0007669"/>
    <property type="project" value="InterPro"/>
</dbReference>
<reference evidence="2" key="1">
    <citation type="submission" date="2019-08" db="EMBL/GenBank/DDBJ databases">
        <title>The improved chromosome-level genome for the pearl oyster Pinctada fucata martensii using PacBio sequencing and Hi-C.</title>
        <authorList>
            <person name="Zheng Z."/>
        </authorList>
    </citation>
    <scope>NUCLEOTIDE SEQUENCE</scope>
    <source>
        <strain evidence="2">ZZ-2019</strain>
        <tissue evidence="2">Adductor muscle</tissue>
    </source>
</reference>
<feature type="transmembrane region" description="Helical" evidence="1">
    <location>
        <begin position="167"/>
        <end position="188"/>
    </location>
</feature>
<dbReference type="PANTHER" id="PTHR11360:SF284">
    <property type="entry name" value="EG:103B4.3 PROTEIN-RELATED"/>
    <property type="match status" value="1"/>
</dbReference>
<proteinExistence type="predicted"/>
<feature type="transmembrane region" description="Helical" evidence="1">
    <location>
        <begin position="12"/>
        <end position="39"/>
    </location>
</feature>
<keyword evidence="1" id="KW-0812">Transmembrane</keyword>
<comment type="caution">
    <text evidence="2">The sequence shown here is derived from an EMBL/GenBank/DDBJ whole genome shotgun (WGS) entry which is preliminary data.</text>
</comment>
<feature type="transmembrane region" description="Helical" evidence="1">
    <location>
        <begin position="225"/>
        <end position="248"/>
    </location>
</feature>
<feature type="transmembrane region" description="Helical" evidence="1">
    <location>
        <begin position="317"/>
        <end position="338"/>
    </location>
</feature>
<evidence type="ECO:0000313" key="2">
    <source>
        <dbReference type="EMBL" id="KAK3108504.1"/>
    </source>
</evidence>
<protein>
    <submittedName>
        <fullName evidence="2">Uncharacterized protein</fullName>
    </submittedName>
</protein>
<feature type="transmembrane region" description="Helical" evidence="1">
    <location>
        <begin position="105"/>
        <end position="128"/>
    </location>
</feature>
<dbReference type="InterPro" id="IPR036259">
    <property type="entry name" value="MFS_trans_sf"/>
</dbReference>
<sequence length="400" mass="42597">MPILNRTDKGWSWVVMISAFANHLNQGFFVTGIGVLQVALLEKYPGAVAKASWATGLLVGCHLMLGPVGGAVINRWSCRAALMIGSFLMTVGLVLSAFVNDLIYVIILMGVVSGVGAGLSTTASEVVIGFNFVRYRNFACGVAVSGTGIGTLIFTSLMQMAKDEYGYTGFLLICGGICFQQVAFGALCRPSYLERKSKDDREKDESRTVLSDFLQSLSLLRRPSFFCLCSSMFAAIFGVFTMNVHFTSLVIDQGTSESEAAFFLSIAGACNAFSRLLIGTAANADNINELLLYSGCFSVLGGTATALPLFIEYHRGQIAFAVILGTYSGCCFSLLNSITVKLVGIENLAMAYGLEYFAGGFGGVVGPVILGICKTSFNCNFMRNLLGCSFSSSCLTSSNS</sequence>
<evidence type="ECO:0000313" key="3">
    <source>
        <dbReference type="Proteomes" id="UP001186944"/>
    </source>
</evidence>
<feature type="transmembrane region" description="Helical" evidence="1">
    <location>
        <begin position="290"/>
        <end position="311"/>
    </location>
</feature>
<dbReference type="EMBL" id="VSWD01000001">
    <property type="protein sequence ID" value="KAK3108504.1"/>
    <property type="molecule type" value="Genomic_DNA"/>
</dbReference>
<dbReference type="InterPro" id="IPR050327">
    <property type="entry name" value="Proton-linked_MCT"/>
</dbReference>
<gene>
    <name evidence="2" type="ORF">FSP39_009414</name>
</gene>
<feature type="transmembrane region" description="Helical" evidence="1">
    <location>
        <begin position="140"/>
        <end position="161"/>
    </location>
</feature>
<feature type="transmembrane region" description="Helical" evidence="1">
    <location>
        <begin position="80"/>
        <end position="99"/>
    </location>
</feature>
<dbReference type="PANTHER" id="PTHR11360">
    <property type="entry name" value="MONOCARBOXYLATE TRANSPORTER"/>
    <property type="match status" value="1"/>
</dbReference>
<evidence type="ECO:0000256" key="1">
    <source>
        <dbReference type="SAM" id="Phobius"/>
    </source>
</evidence>
<feature type="transmembrane region" description="Helical" evidence="1">
    <location>
        <begin position="51"/>
        <end position="73"/>
    </location>
</feature>
<dbReference type="Proteomes" id="UP001186944">
    <property type="component" value="Unassembled WGS sequence"/>
</dbReference>
<dbReference type="InterPro" id="IPR011701">
    <property type="entry name" value="MFS"/>
</dbReference>
<organism evidence="2 3">
    <name type="scientific">Pinctada imbricata</name>
    <name type="common">Atlantic pearl-oyster</name>
    <name type="synonym">Pinctada martensii</name>
    <dbReference type="NCBI Taxonomy" id="66713"/>
    <lineage>
        <taxon>Eukaryota</taxon>
        <taxon>Metazoa</taxon>
        <taxon>Spiralia</taxon>
        <taxon>Lophotrochozoa</taxon>
        <taxon>Mollusca</taxon>
        <taxon>Bivalvia</taxon>
        <taxon>Autobranchia</taxon>
        <taxon>Pteriomorphia</taxon>
        <taxon>Pterioida</taxon>
        <taxon>Pterioidea</taxon>
        <taxon>Pteriidae</taxon>
        <taxon>Pinctada</taxon>
    </lineage>
</organism>
<dbReference type="Pfam" id="PF07690">
    <property type="entry name" value="MFS_1"/>
    <property type="match status" value="1"/>
</dbReference>